<evidence type="ECO:0000313" key="2">
    <source>
        <dbReference type="Proteomes" id="UP000035036"/>
    </source>
</evidence>
<dbReference type="Proteomes" id="UP000035036">
    <property type="component" value="Plasmid pGSUB1"/>
</dbReference>
<dbReference type="HOGENOM" id="CLU_1494184_0_0_7"/>
<evidence type="ECO:0000313" key="1">
    <source>
        <dbReference type="EMBL" id="AJF08162.1"/>
    </source>
</evidence>
<reference evidence="1 2" key="1">
    <citation type="journal article" date="2015" name="Genome Announc.">
        <title>Genomes of Geoalkalibacter ferrihydriticus Z-0531T and Geoalkalibacter subterraneus Red1T, Two Haloalkaliphilic Metal-Reducing Deltaproteobacteria.</title>
        <authorList>
            <person name="Badalamenti J.P."/>
            <person name="Krajmalnik-Brown R."/>
            <person name="Torres C.I."/>
            <person name="Bond D.R."/>
        </authorList>
    </citation>
    <scope>NUCLEOTIDE SEQUENCE [LARGE SCALE GENOMIC DNA]</scope>
    <source>
        <strain evidence="1 2">Red1</strain>
        <plasmid evidence="2">Plasmid pGSUB1</plasmid>
    </source>
</reference>
<dbReference type="EMBL" id="CP010312">
    <property type="protein sequence ID" value="AJF08162.1"/>
    <property type="molecule type" value="Genomic_DNA"/>
</dbReference>
<protein>
    <submittedName>
        <fullName evidence="1">Uncharacterized protein</fullName>
    </submittedName>
</protein>
<dbReference type="OrthoDB" id="6174143at2"/>
<dbReference type="AlphaFoldDB" id="A0A0B5FIZ6"/>
<sequence length="180" mass="20480">MKSLEKAKLELKSFAYLESKGKDVLEDKGLWAKVEMKDFLLDHLQYVMPVARAFNEIMERHNGKPVGVEYEHHKNTGRFAVVLPDAAVPGKFRVQFFDKNGFSSHDTIGPVEKAAEEMVRQGYRVLSEGEMDRLSQTRDWQIGNATATLLQKLNAGQMSYQEFLLQREALLCPDETSDAI</sequence>
<proteinExistence type="predicted"/>
<keyword evidence="2" id="KW-1185">Reference proteome</keyword>
<accession>A0A0B5FIZ6</accession>
<gene>
    <name evidence="1" type="ORF">GSUB_16810</name>
</gene>
<organism evidence="1 2">
    <name type="scientific">Geoalkalibacter subterraneus</name>
    <dbReference type="NCBI Taxonomy" id="483547"/>
    <lineage>
        <taxon>Bacteria</taxon>
        <taxon>Pseudomonadati</taxon>
        <taxon>Thermodesulfobacteriota</taxon>
        <taxon>Desulfuromonadia</taxon>
        <taxon>Desulfuromonadales</taxon>
        <taxon>Geoalkalibacteraceae</taxon>
        <taxon>Geoalkalibacter</taxon>
    </lineage>
</organism>
<dbReference type="RefSeq" id="WP_040202789.1">
    <property type="nucleotide sequence ID" value="NZ_CP010312.1"/>
</dbReference>
<geneLocation type="plasmid" evidence="1 2">
    <name>pGSUB1</name>
</geneLocation>
<dbReference type="KEGG" id="gsb:GSUB_16810"/>
<keyword evidence="1" id="KW-0614">Plasmid</keyword>
<name>A0A0B5FIZ6_9BACT</name>